<organism evidence="2 3">
    <name type="scientific">Antrodiella citrinella</name>
    <dbReference type="NCBI Taxonomy" id="2447956"/>
    <lineage>
        <taxon>Eukaryota</taxon>
        <taxon>Fungi</taxon>
        <taxon>Dikarya</taxon>
        <taxon>Basidiomycota</taxon>
        <taxon>Agaricomycotina</taxon>
        <taxon>Agaricomycetes</taxon>
        <taxon>Polyporales</taxon>
        <taxon>Steccherinaceae</taxon>
        <taxon>Antrodiella</taxon>
    </lineage>
</organism>
<keyword evidence="3" id="KW-1185">Reference proteome</keyword>
<feature type="region of interest" description="Disordered" evidence="1">
    <location>
        <begin position="175"/>
        <end position="194"/>
    </location>
</feature>
<feature type="region of interest" description="Disordered" evidence="1">
    <location>
        <begin position="1"/>
        <end position="20"/>
    </location>
</feature>
<feature type="compositionally biased region" description="Basic and acidic residues" evidence="1">
    <location>
        <begin position="70"/>
        <end position="91"/>
    </location>
</feature>
<dbReference type="AlphaFoldDB" id="A0A4S4MRW8"/>
<evidence type="ECO:0000313" key="3">
    <source>
        <dbReference type="Proteomes" id="UP000308730"/>
    </source>
</evidence>
<dbReference type="EMBL" id="SGPM01000173">
    <property type="protein sequence ID" value="THH28535.1"/>
    <property type="molecule type" value="Genomic_DNA"/>
</dbReference>
<protein>
    <submittedName>
        <fullName evidence="2">Uncharacterized protein</fullName>
    </submittedName>
</protein>
<proteinExistence type="predicted"/>
<evidence type="ECO:0000313" key="2">
    <source>
        <dbReference type="EMBL" id="THH28535.1"/>
    </source>
</evidence>
<name>A0A4S4MRW8_9APHY</name>
<comment type="caution">
    <text evidence="2">The sequence shown here is derived from an EMBL/GenBank/DDBJ whole genome shotgun (WGS) entry which is preliminary data.</text>
</comment>
<gene>
    <name evidence="2" type="ORF">EUX98_g5663</name>
</gene>
<accession>A0A4S4MRW8</accession>
<dbReference type="Proteomes" id="UP000308730">
    <property type="component" value="Unassembled WGS sequence"/>
</dbReference>
<sequence>MVDERKAVPQTSAGLDLQAELEDEMNRHRKEMRELQQRMEELMMEKDNQHKEEIEELNEAVHEVRKQIRDVHAHSSKLNDERAAEKQKYEEEAQEMARVMQEREDRLRDLHEFSQTQKGMILELKEAMAEVQRKGEMQDHEKHMVEENFKVAQEAHKSGLETLRKEFEEKLAGVMPVPVRARRPRHGNQDSSPD</sequence>
<feature type="region of interest" description="Disordered" evidence="1">
    <location>
        <begin position="70"/>
        <end position="95"/>
    </location>
</feature>
<reference evidence="2 3" key="1">
    <citation type="submission" date="2019-02" db="EMBL/GenBank/DDBJ databases">
        <title>Genome sequencing of the rare red list fungi Antrodiella citrinella (Flaviporus citrinellus).</title>
        <authorList>
            <person name="Buettner E."/>
            <person name="Kellner H."/>
        </authorList>
    </citation>
    <scope>NUCLEOTIDE SEQUENCE [LARGE SCALE GENOMIC DNA]</scope>
    <source>
        <strain evidence="2 3">DSM 108506</strain>
    </source>
</reference>
<evidence type="ECO:0000256" key="1">
    <source>
        <dbReference type="SAM" id="MobiDB-lite"/>
    </source>
</evidence>